<proteinExistence type="predicted"/>
<dbReference type="VEuPathDB" id="FungiDB:PCH_Pc16g05580"/>
<dbReference type="HOGENOM" id="CLU_1489473_0_0_1"/>
<dbReference type="AlphaFoldDB" id="B6H8H9"/>
<name>B6H8H9_PENRW</name>
<protein>
    <submittedName>
        <fullName evidence="2">Uncharacterized protein</fullName>
    </submittedName>
</protein>
<dbReference type="EMBL" id="AM920431">
    <property type="protein sequence ID" value="CAP93228.1"/>
    <property type="molecule type" value="Genomic_DNA"/>
</dbReference>
<dbReference type="OrthoDB" id="4279496at2759"/>
<feature type="compositionally biased region" description="Polar residues" evidence="1">
    <location>
        <begin position="1"/>
        <end position="25"/>
    </location>
</feature>
<sequence>MRTNSSMSVTSNPTSISSRQPTVPRTQSSQITQIPQIHANLLLPASIIHPIFTMIIPARDSVYVMDRNHFLRLLETLIDKLRANPDNRLFVVEGLRELAQLTPGCLEASRVVGDLVFHQMCSILQDIWQPAIVTLLANVHEFDGYRVADAMDLRMDSPWRGSGPLELSTDLVVQMHAEAHS</sequence>
<accession>B6H8H9</accession>
<evidence type="ECO:0000256" key="1">
    <source>
        <dbReference type="SAM" id="MobiDB-lite"/>
    </source>
</evidence>
<evidence type="ECO:0000313" key="3">
    <source>
        <dbReference type="Proteomes" id="UP000000724"/>
    </source>
</evidence>
<gene>
    <name evidence="2" type="ORF">Pc16g05580</name>
    <name evidence="2" type="ORF">PCH_Pc16g05580</name>
</gene>
<keyword evidence="3" id="KW-1185">Reference proteome</keyword>
<dbReference type="Proteomes" id="UP000000724">
    <property type="component" value="Contig Pc00c16"/>
</dbReference>
<dbReference type="OMA" id="DIWQPAI"/>
<evidence type="ECO:0000313" key="2">
    <source>
        <dbReference type="EMBL" id="CAP93228.1"/>
    </source>
</evidence>
<reference evidence="2 3" key="1">
    <citation type="journal article" date="2008" name="Nat. Biotechnol.">
        <title>Genome sequencing and analysis of the filamentous fungus Penicillium chrysogenum.</title>
        <authorList>
            <person name="van den Berg M.A."/>
            <person name="Albang R."/>
            <person name="Albermann K."/>
            <person name="Badger J.H."/>
            <person name="Daran J.-M."/>
            <person name="Driessen A.J.M."/>
            <person name="Garcia-Estrada C."/>
            <person name="Fedorova N.D."/>
            <person name="Harris D.M."/>
            <person name="Heijne W.H.M."/>
            <person name="Joardar V.S."/>
            <person name="Kiel J.A.K.W."/>
            <person name="Kovalchuk A."/>
            <person name="Martin J.F."/>
            <person name="Nierman W.C."/>
            <person name="Nijland J.G."/>
            <person name="Pronk J.T."/>
            <person name="Roubos J.A."/>
            <person name="van der Klei I.J."/>
            <person name="van Peij N.N.M.E."/>
            <person name="Veenhuis M."/>
            <person name="von Doehren H."/>
            <person name="Wagner C."/>
            <person name="Wortman J.R."/>
            <person name="Bovenberg R.A.L."/>
        </authorList>
    </citation>
    <scope>NUCLEOTIDE SEQUENCE [LARGE SCALE GENOMIC DNA]</scope>
    <source>
        <strain evidence="3">ATCC 28089 / DSM 1075 / NRRL 1951 / Wisconsin 54-1255</strain>
    </source>
</reference>
<organism evidence="2 3">
    <name type="scientific">Penicillium rubens (strain ATCC 28089 / DSM 1075 / NRRL 1951 / Wisconsin 54-1255)</name>
    <name type="common">Penicillium chrysogenum</name>
    <dbReference type="NCBI Taxonomy" id="500485"/>
    <lineage>
        <taxon>Eukaryota</taxon>
        <taxon>Fungi</taxon>
        <taxon>Dikarya</taxon>
        <taxon>Ascomycota</taxon>
        <taxon>Pezizomycotina</taxon>
        <taxon>Eurotiomycetes</taxon>
        <taxon>Eurotiomycetidae</taxon>
        <taxon>Eurotiales</taxon>
        <taxon>Aspergillaceae</taxon>
        <taxon>Penicillium</taxon>
        <taxon>Penicillium chrysogenum species complex</taxon>
    </lineage>
</organism>
<feature type="region of interest" description="Disordered" evidence="1">
    <location>
        <begin position="1"/>
        <end position="29"/>
    </location>
</feature>